<dbReference type="PRINTS" id="PR00755">
    <property type="entry name" value="AFLATOXINBRP"/>
</dbReference>
<evidence type="ECO:0000313" key="4">
    <source>
        <dbReference type="EMBL" id="KUJ13207.1"/>
    </source>
</evidence>
<dbReference type="AlphaFoldDB" id="A0A194X010"/>
<evidence type="ECO:0000256" key="1">
    <source>
        <dbReference type="ARBA" id="ARBA00023242"/>
    </source>
</evidence>
<dbReference type="SMART" id="SM00066">
    <property type="entry name" value="GAL4"/>
    <property type="match status" value="1"/>
</dbReference>
<feature type="region of interest" description="Disordered" evidence="2">
    <location>
        <begin position="61"/>
        <end position="87"/>
    </location>
</feature>
<evidence type="ECO:0000259" key="3">
    <source>
        <dbReference type="PROSITE" id="PS50048"/>
    </source>
</evidence>
<dbReference type="RefSeq" id="XP_018067562.1">
    <property type="nucleotide sequence ID" value="XM_018217736.1"/>
</dbReference>
<dbReference type="Pfam" id="PF00172">
    <property type="entry name" value="Zn_clus"/>
    <property type="match status" value="1"/>
</dbReference>
<dbReference type="InParanoid" id="A0A194X010"/>
<feature type="domain" description="Zn(2)-C6 fungal-type" evidence="3">
    <location>
        <begin position="12"/>
        <end position="42"/>
    </location>
</feature>
<dbReference type="CDD" id="cd00067">
    <property type="entry name" value="GAL4"/>
    <property type="match status" value="1"/>
</dbReference>
<evidence type="ECO:0000256" key="2">
    <source>
        <dbReference type="SAM" id="MobiDB-lite"/>
    </source>
</evidence>
<name>A0A194X010_MOLSC</name>
<keyword evidence="5" id="KW-1185">Reference proteome</keyword>
<gene>
    <name evidence="4" type="ORF">LY89DRAFT_709107</name>
</gene>
<dbReference type="Gene3D" id="4.10.240.10">
    <property type="entry name" value="Zn(2)-C6 fungal-type DNA-binding domain"/>
    <property type="match status" value="1"/>
</dbReference>
<dbReference type="GO" id="GO:0001228">
    <property type="term" value="F:DNA-binding transcription activator activity, RNA polymerase II-specific"/>
    <property type="evidence" value="ECO:0007669"/>
    <property type="project" value="TreeGrafter"/>
</dbReference>
<feature type="compositionally biased region" description="Polar residues" evidence="2">
    <location>
        <begin position="68"/>
        <end position="83"/>
    </location>
</feature>
<protein>
    <recommendedName>
        <fullName evidence="3">Zn(2)-C6 fungal-type domain-containing protein</fullName>
    </recommendedName>
</protein>
<reference evidence="4 5" key="1">
    <citation type="submission" date="2015-10" db="EMBL/GenBank/DDBJ databases">
        <title>Full genome of DAOMC 229536 Phialocephala scopiformis, a fungal endophyte of spruce producing the potent anti-insectan compound rugulosin.</title>
        <authorList>
            <consortium name="DOE Joint Genome Institute"/>
            <person name="Walker A.K."/>
            <person name="Frasz S.L."/>
            <person name="Seifert K.A."/>
            <person name="Miller J.D."/>
            <person name="Mondo S.J."/>
            <person name="Labutti K."/>
            <person name="Lipzen A."/>
            <person name="Dockter R."/>
            <person name="Kennedy M."/>
            <person name="Grigoriev I.V."/>
            <person name="Spatafora J.W."/>
        </authorList>
    </citation>
    <scope>NUCLEOTIDE SEQUENCE [LARGE SCALE GENOMIC DNA]</scope>
    <source>
        <strain evidence="4 5">CBS 120377</strain>
    </source>
</reference>
<dbReference type="KEGG" id="psco:LY89DRAFT_709107"/>
<dbReference type="Proteomes" id="UP000070700">
    <property type="component" value="Unassembled WGS sequence"/>
</dbReference>
<dbReference type="InterPro" id="IPR036864">
    <property type="entry name" value="Zn2-C6_fun-type_DNA-bd_sf"/>
</dbReference>
<dbReference type="GO" id="GO:0008270">
    <property type="term" value="F:zinc ion binding"/>
    <property type="evidence" value="ECO:0007669"/>
    <property type="project" value="InterPro"/>
</dbReference>
<keyword evidence="1" id="KW-0539">Nucleus</keyword>
<proteinExistence type="predicted"/>
<dbReference type="PANTHER" id="PTHR47784">
    <property type="entry name" value="STEROL UPTAKE CONTROL PROTEIN 2"/>
    <property type="match status" value="1"/>
</dbReference>
<accession>A0A194X010</accession>
<dbReference type="PROSITE" id="PS50048">
    <property type="entry name" value="ZN2_CY6_FUNGAL_2"/>
    <property type="match status" value="1"/>
</dbReference>
<dbReference type="GeneID" id="28827462"/>
<dbReference type="OrthoDB" id="4937900at2759"/>
<dbReference type="InterPro" id="IPR053157">
    <property type="entry name" value="Sterol_Uptake_Regulator"/>
</dbReference>
<dbReference type="PROSITE" id="PS00463">
    <property type="entry name" value="ZN2_CY6_FUNGAL_1"/>
    <property type="match status" value="1"/>
</dbReference>
<dbReference type="PANTHER" id="PTHR47784:SF5">
    <property type="entry name" value="STEROL UPTAKE CONTROL PROTEIN 2"/>
    <property type="match status" value="1"/>
</dbReference>
<dbReference type="SUPFAM" id="SSF57701">
    <property type="entry name" value="Zn2/Cys6 DNA-binding domain"/>
    <property type="match status" value="1"/>
</dbReference>
<dbReference type="InterPro" id="IPR001138">
    <property type="entry name" value="Zn2Cys6_DnaBD"/>
</dbReference>
<organism evidence="4 5">
    <name type="scientific">Mollisia scopiformis</name>
    <name type="common">Conifer needle endophyte fungus</name>
    <name type="synonym">Phialocephala scopiformis</name>
    <dbReference type="NCBI Taxonomy" id="149040"/>
    <lineage>
        <taxon>Eukaryota</taxon>
        <taxon>Fungi</taxon>
        <taxon>Dikarya</taxon>
        <taxon>Ascomycota</taxon>
        <taxon>Pezizomycotina</taxon>
        <taxon>Leotiomycetes</taxon>
        <taxon>Helotiales</taxon>
        <taxon>Mollisiaceae</taxon>
        <taxon>Mollisia</taxon>
    </lineage>
</organism>
<dbReference type="EMBL" id="KQ947422">
    <property type="protein sequence ID" value="KUJ13207.1"/>
    <property type="molecule type" value="Genomic_DNA"/>
</dbReference>
<evidence type="ECO:0000313" key="5">
    <source>
        <dbReference type="Proteomes" id="UP000070700"/>
    </source>
</evidence>
<sequence length="381" mass="42163">MTRRSHRKSRSGCSNCKQRRIKCDEQKPSCQRCSIREEECTYPLLENLVWVDKKNFLAKEAAGRNKRPSPSAQNSSPQDGTSSYDDKDPSLNLDNIELVIHWFTTTVHTVNPPSAVPLSQTLILNQAMQHHFLLHGLLALSALHLADSHVNSQLYTRIATAHHTRGLSLYDSILSSMDGANYSASIAFSSITAIFALGISRPQTSRVIGLDLVDDLIQVFQLSNGWRKVVQAAGDLKLLPSSTTITSLNDANTTPCLSLDTQKAFDRLHALNQGQDAAIYSPAISALKSVFATLEGTANDNPHVALDWAGGIPEGFLDLVSSRYALALVIVAHYCVVLHRAPRVWWLRGWGEGLFGVIWRLIDPAYREPLDWVRKQIGFAV</sequence>